<name>A0ABS4TBX2_9PSEU</name>
<evidence type="ECO:0000313" key="2">
    <source>
        <dbReference type="Proteomes" id="UP001519332"/>
    </source>
</evidence>
<proteinExistence type="predicted"/>
<comment type="caution">
    <text evidence="1">The sequence shown here is derived from an EMBL/GenBank/DDBJ whole genome shotgun (WGS) entry which is preliminary data.</text>
</comment>
<reference evidence="1 2" key="1">
    <citation type="submission" date="2021-03" db="EMBL/GenBank/DDBJ databases">
        <title>Sequencing the genomes of 1000 actinobacteria strains.</title>
        <authorList>
            <person name="Klenk H.-P."/>
        </authorList>
    </citation>
    <scope>NUCLEOTIDE SEQUENCE [LARGE SCALE GENOMIC DNA]</scope>
    <source>
        <strain evidence="1 2">DSM 46670</strain>
    </source>
</reference>
<dbReference type="EMBL" id="JAGINW010000001">
    <property type="protein sequence ID" value="MBP2321913.1"/>
    <property type="molecule type" value="Genomic_DNA"/>
</dbReference>
<sequence length="86" mass="9213">MVFTGPHALDRVITSLQARSVIATVRDQTNKETRATPRQVTRALLSPGWGPACPPTDTPIGSFVQASRFFAVMIAMVSITTAKAAK</sequence>
<gene>
    <name evidence="1" type="ORF">JOF56_002298</name>
</gene>
<dbReference type="Proteomes" id="UP001519332">
    <property type="component" value="Unassembled WGS sequence"/>
</dbReference>
<keyword evidence="2" id="KW-1185">Reference proteome</keyword>
<organism evidence="1 2">
    <name type="scientific">Kibdelosporangium banguiense</name>
    <dbReference type="NCBI Taxonomy" id="1365924"/>
    <lineage>
        <taxon>Bacteria</taxon>
        <taxon>Bacillati</taxon>
        <taxon>Actinomycetota</taxon>
        <taxon>Actinomycetes</taxon>
        <taxon>Pseudonocardiales</taxon>
        <taxon>Pseudonocardiaceae</taxon>
        <taxon>Kibdelosporangium</taxon>
    </lineage>
</organism>
<protein>
    <submittedName>
        <fullName evidence="1">Uncharacterized protein</fullName>
    </submittedName>
</protein>
<accession>A0ABS4TBX2</accession>
<evidence type="ECO:0000313" key="1">
    <source>
        <dbReference type="EMBL" id="MBP2321913.1"/>
    </source>
</evidence>